<proteinExistence type="inferred from homology"/>
<feature type="binding site" evidence="3">
    <location>
        <position position="44"/>
    </location>
    <ligand>
        <name>ATP</name>
        <dbReference type="ChEBI" id="CHEBI:30616"/>
    </ligand>
</feature>
<keyword evidence="4" id="KW-0723">Serine/threonine-protein kinase</keyword>
<dbReference type="GO" id="GO:0004674">
    <property type="term" value="F:protein serine/threonine kinase activity"/>
    <property type="evidence" value="ECO:0007669"/>
    <property type="project" value="UniProtKB-KW"/>
</dbReference>
<dbReference type="OrthoDB" id="310217at2759"/>
<dbReference type="EMBL" id="MU001861">
    <property type="protein sequence ID" value="KAF2795358.1"/>
    <property type="molecule type" value="Genomic_DNA"/>
</dbReference>
<dbReference type="PROSITE" id="PS00108">
    <property type="entry name" value="PROTEIN_KINASE_ST"/>
    <property type="match status" value="1"/>
</dbReference>
<dbReference type="PROSITE" id="PS00107">
    <property type="entry name" value="PROTEIN_KINASE_ATP"/>
    <property type="match status" value="1"/>
</dbReference>
<sequence length="389" mass="44721">MGPSRATPKHANSRYTKIKFLGKGGNGEVHLCRDDRLGKLVAIKTLRREHTSVPEEVQILQRLDVHENIIQCHAVLDHLTHPFRQSIVFEYCQSGNLNEYRNTFQDDLPETFLWNVFRQVSDALLFLHRAEIVHGDLKHENVLVATTKAGQKWPVLKICDFGAAIVRPTRRIPRSHYGTWTVQPPESETIYGPETDIWSLGVIIHTLVHGHPPTGMAPLYERDPDRWFSRMDRVVPFGTPNKTLYRQFCHWHAHNPHNITRIDIPSPIAPMYSKLLNHFMMRALDVNWETRVTVHELHRFIPTLETFASSMTAVGSQYLLNLFDGGRGWNWVLVSSVTESQIVRQLVFAVAQYSQARENPPIVNHGRKLLHLMDAKDRAAASQYLDEAF</sequence>
<organism evidence="6 7">
    <name type="scientific">Melanomma pulvis-pyrius CBS 109.77</name>
    <dbReference type="NCBI Taxonomy" id="1314802"/>
    <lineage>
        <taxon>Eukaryota</taxon>
        <taxon>Fungi</taxon>
        <taxon>Dikarya</taxon>
        <taxon>Ascomycota</taxon>
        <taxon>Pezizomycotina</taxon>
        <taxon>Dothideomycetes</taxon>
        <taxon>Pleosporomycetidae</taxon>
        <taxon>Pleosporales</taxon>
        <taxon>Melanommataceae</taxon>
        <taxon>Melanomma</taxon>
    </lineage>
</organism>
<dbReference type="SUPFAM" id="SSF56112">
    <property type="entry name" value="Protein kinase-like (PK-like)"/>
    <property type="match status" value="1"/>
</dbReference>
<dbReference type="PROSITE" id="PS50011">
    <property type="entry name" value="PROTEIN_KINASE_DOM"/>
    <property type="match status" value="1"/>
</dbReference>
<protein>
    <submittedName>
        <fullName evidence="6">Kinase-like protein</fullName>
    </submittedName>
</protein>
<feature type="domain" description="Protein kinase" evidence="5">
    <location>
        <begin position="15"/>
        <end position="301"/>
    </location>
</feature>
<dbReference type="Gene3D" id="1.10.510.10">
    <property type="entry name" value="Transferase(Phosphotransferase) domain 1"/>
    <property type="match status" value="1"/>
</dbReference>
<evidence type="ECO:0000256" key="2">
    <source>
        <dbReference type="ARBA" id="ARBA00022840"/>
    </source>
</evidence>
<evidence type="ECO:0000256" key="4">
    <source>
        <dbReference type="RuleBase" id="RU000304"/>
    </source>
</evidence>
<evidence type="ECO:0000256" key="3">
    <source>
        <dbReference type="PROSITE-ProRule" id="PRU10141"/>
    </source>
</evidence>
<accession>A0A6A6XGH5</accession>
<dbReference type="InterPro" id="IPR000719">
    <property type="entry name" value="Prot_kinase_dom"/>
</dbReference>
<dbReference type="InterPro" id="IPR011009">
    <property type="entry name" value="Kinase-like_dom_sf"/>
</dbReference>
<evidence type="ECO:0000313" key="6">
    <source>
        <dbReference type="EMBL" id="KAF2795358.1"/>
    </source>
</evidence>
<keyword evidence="6" id="KW-0808">Transferase</keyword>
<dbReference type="GO" id="GO:0005524">
    <property type="term" value="F:ATP binding"/>
    <property type="evidence" value="ECO:0007669"/>
    <property type="project" value="UniProtKB-UniRule"/>
</dbReference>
<name>A0A6A6XGH5_9PLEO</name>
<comment type="similarity">
    <text evidence="4">Belongs to the protein kinase superfamily.</text>
</comment>
<reference evidence="6" key="1">
    <citation type="journal article" date="2020" name="Stud. Mycol.">
        <title>101 Dothideomycetes genomes: a test case for predicting lifestyles and emergence of pathogens.</title>
        <authorList>
            <person name="Haridas S."/>
            <person name="Albert R."/>
            <person name="Binder M."/>
            <person name="Bloem J."/>
            <person name="Labutti K."/>
            <person name="Salamov A."/>
            <person name="Andreopoulos B."/>
            <person name="Baker S."/>
            <person name="Barry K."/>
            <person name="Bills G."/>
            <person name="Bluhm B."/>
            <person name="Cannon C."/>
            <person name="Castanera R."/>
            <person name="Culley D."/>
            <person name="Daum C."/>
            <person name="Ezra D."/>
            <person name="Gonzalez J."/>
            <person name="Henrissat B."/>
            <person name="Kuo A."/>
            <person name="Liang C."/>
            <person name="Lipzen A."/>
            <person name="Lutzoni F."/>
            <person name="Magnuson J."/>
            <person name="Mondo S."/>
            <person name="Nolan M."/>
            <person name="Ohm R."/>
            <person name="Pangilinan J."/>
            <person name="Park H.-J."/>
            <person name="Ramirez L."/>
            <person name="Alfaro M."/>
            <person name="Sun H."/>
            <person name="Tritt A."/>
            <person name="Yoshinaga Y."/>
            <person name="Zwiers L.-H."/>
            <person name="Turgeon B."/>
            <person name="Goodwin S."/>
            <person name="Spatafora J."/>
            <person name="Crous P."/>
            <person name="Grigoriev I."/>
        </authorList>
    </citation>
    <scope>NUCLEOTIDE SEQUENCE</scope>
    <source>
        <strain evidence="6">CBS 109.77</strain>
    </source>
</reference>
<dbReference type="InterPro" id="IPR017441">
    <property type="entry name" value="Protein_kinase_ATP_BS"/>
</dbReference>
<dbReference type="Pfam" id="PF00069">
    <property type="entry name" value="Pkinase"/>
    <property type="match status" value="1"/>
</dbReference>
<evidence type="ECO:0000256" key="1">
    <source>
        <dbReference type="ARBA" id="ARBA00022741"/>
    </source>
</evidence>
<keyword evidence="1 3" id="KW-0547">Nucleotide-binding</keyword>
<dbReference type="PANTHER" id="PTHR24346">
    <property type="entry name" value="MAP/MICROTUBULE AFFINITY-REGULATING KINASE"/>
    <property type="match status" value="1"/>
</dbReference>
<keyword evidence="7" id="KW-1185">Reference proteome</keyword>
<dbReference type="SMART" id="SM00220">
    <property type="entry name" value="S_TKc"/>
    <property type="match status" value="1"/>
</dbReference>
<dbReference type="InterPro" id="IPR008271">
    <property type="entry name" value="Ser/Thr_kinase_AS"/>
</dbReference>
<dbReference type="AlphaFoldDB" id="A0A6A6XGH5"/>
<keyword evidence="2 3" id="KW-0067">ATP-binding</keyword>
<gene>
    <name evidence="6" type="ORF">K505DRAFT_360244</name>
</gene>
<dbReference type="Proteomes" id="UP000799757">
    <property type="component" value="Unassembled WGS sequence"/>
</dbReference>
<dbReference type="CDD" id="cd14014">
    <property type="entry name" value="STKc_PknB_like"/>
    <property type="match status" value="1"/>
</dbReference>
<keyword evidence="6" id="KW-0418">Kinase</keyword>
<evidence type="ECO:0000313" key="7">
    <source>
        <dbReference type="Proteomes" id="UP000799757"/>
    </source>
</evidence>
<evidence type="ECO:0000259" key="5">
    <source>
        <dbReference type="PROSITE" id="PS50011"/>
    </source>
</evidence>
<dbReference type="GO" id="GO:0005737">
    <property type="term" value="C:cytoplasm"/>
    <property type="evidence" value="ECO:0007669"/>
    <property type="project" value="TreeGrafter"/>
</dbReference>
<dbReference type="GO" id="GO:0035556">
    <property type="term" value="P:intracellular signal transduction"/>
    <property type="evidence" value="ECO:0007669"/>
    <property type="project" value="TreeGrafter"/>
</dbReference>
<dbReference type="PANTHER" id="PTHR24346:SF30">
    <property type="entry name" value="MATERNAL EMBRYONIC LEUCINE ZIPPER KINASE"/>
    <property type="match status" value="1"/>
</dbReference>